<keyword evidence="1" id="KW-0472">Membrane</keyword>
<evidence type="ECO:0000313" key="4">
    <source>
        <dbReference type="Proteomes" id="UP000193411"/>
    </source>
</evidence>
<organism evidence="2 4">
    <name type="scientific">Catenaria anguillulae PL171</name>
    <dbReference type="NCBI Taxonomy" id="765915"/>
    <lineage>
        <taxon>Eukaryota</taxon>
        <taxon>Fungi</taxon>
        <taxon>Fungi incertae sedis</taxon>
        <taxon>Blastocladiomycota</taxon>
        <taxon>Blastocladiomycetes</taxon>
        <taxon>Blastocladiales</taxon>
        <taxon>Catenariaceae</taxon>
        <taxon>Catenaria</taxon>
    </lineage>
</organism>
<dbReference type="EMBL" id="MCFL01000002">
    <property type="protein sequence ID" value="ORZ41132.1"/>
    <property type="molecule type" value="Genomic_DNA"/>
</dbReference>
<keyword evidence="1" id="KW-0812">Transmembrane</keyword>
<evidence type="ECO:0000256" key="1">
    <source>
        <dbReference type="SAM" id="Phobius"/>
    </source>
</evidence>
<evidence type="ECO:0000313" key="2">
    <source>
        <dbReference type="EMBL" id="ORZ31520.1"/>
    </source>
</evidence>
<feature type="transmembrane region" description="Helical" evidence="1">
    <location>
        <begin position="112"/>
        <end position="133"/>
    </location>
</feature>
<sequence>MWGFSLGALIGSRSAGLQFLAEHAHQLPVTVQGWYFYHKAKNYRMVWGGIKRGLWDAGRLGSVVAMFAGVETAVDLALERESAASGVVAGVTTAGVFALINRLPRASVQRTLMYGSIAGAFVGGAQAAAAWALGQPVKYTPRPSIWGNDEDLAVDVEARVAKESSNSRRTSDIDL</sequence>
<dbReference type="Proteomes" id="UP000193411">
    <property type="component" value="Unassembled WGS sequence"/>
</dbReference>
<gene>
    <name evidence="2" type="ORF">BCR44DRAFT_1442206</name>
    <name evidence="3" type="ORF">BCR44DRAFT_36489</name>
</gene>
<protein>
    <recommendedName>
        <fullName evidence="5">Tim17/Tim22/Tim23/Pmp24 family-domain-containing protein</fullName>
    </recommendedName>
</protein>
<dbReference type="AlphaFoldDB" id="A0A1Y2HA97"/>
<dbReference type="STRING" id="765915.A0A1Y2HA97"/>
<dbReference type="OrthoDB" id="5584028at2759"/>
<dbReference type="PANTHER" id="PTHR37852">
    <property type="entry name" value="YALI0B21208P"/>
    <property type="match status" value="1"/>
</dbReference>
<evidence type="ECO:0008006" key="5">
    <source>
        <dbReference type="Google" id="ProtNLM"/>
    </source>
</evidence>
<reference evidence="2 4" key="1">
    <citation type="submission" date="2016-07" db="EMBL/GenBank/DDBJ databases">
        <title>Pervasive Adenine N6-methylation of Active Genes in Fungi.</title>
        <authorList>
            <consortium name="DOE Joint Genome Institute"/>
            <person name="Mondo S.J."/>
            <person name="Dannebaum R.O."/>
            <person name="Kuo R.C."/>
            <person name="Labutti K."/>
            <person name="Haridas S."/>
            <person name="Kuo A."/>
            <person name="Salamov A."/>
            <person name="Ahrendt S.R."/>
            <person name="Lipzen A."/>
            <person name="Sullivan W."/>
            <person name="Andreopoulos W.B."/>
            <person name="Clum A."/>
            <person name="Lindquist E."/>
            <person name="Daum C."/>
            <person name="Ramamoorthy G.K."/>
            <person name="Gryganskyi A."/>
            <person name="Culley D."/>
            <person name="Magnuson J.K."/>
            <person name="James T.Y."/>
            <person name="O'Malley M.A."/>
            <person name="Stajich J.E."/>
            <person name="Spatafora J.W."/>
            <person name="Visel A."/>
            <person name="Grigoriev I.V."/>
        </authorList>
    </citation>
    <scope>NUCLEOTIDE SEQUENCE [LARGE SCALE GENOMIC DNA]</scope>
    <source>
        <strain evidence="2 4">PL171</strain>
    </source>
</reference>
<feature type="transmembrane region" description="Helical" evidence="1">
    <location>
        <begin position="82"/>
        <end position="100"/>
    </location>
</feature>
<dbReference type="EMBL" id="MCFL01000059">
    <property type="protein sequence ID" value="ORZ31520.1"/>
    <property type="molecule type" value="Genomic_DNA"/>
</dbReference>
<name>A0A1Y2HA97_9FUNG</name>
<keyword evidence="1" id="KW-1133">Transmembrane helix</keyword>
<dbReference type="PANTHER" id="PTHR37852:SF1">
    <property type="entry name" value="HIG1 DOMAIN-CONTAINING PROTEIN"/>
    <property type="match status" value="1"/>
</dbReference>
<proteinExistence type="predicted"/>
<comment type="caution">
    <text evidence="2">The sequence shown here is derived from an EMBL/GenBank/DDBJ whole genome shotgun (WGS) entry which is preliminary data.</text>
</comment>
<accession>A0A1Y2HA97</accession>
<keyword evidence="4" id="KW-1185">Reference proteome</keyword>
<evidence type="ECO:0000313" key="3">
    <source>
        <dbReference type="EMBL" id="ORZ41132.1"/>
    </source>
</evidence>